<dbReference type="InterPro" id="IPR006669">
    <property type="entry name" value="MgtE_transporter"/>
</dbReference>
<dbReference type="InterPro" id="IPR046342">
    <property type="entry name" value="CBS_dom_sf"/>
</dbReference>
<dbReference type="GO" id="GO:0015095">
    <property type="term" value="F:magnesium ion transmembrane transporter activity"/>
    <property type="evidence" value="ECO:0007669"/>
    <property type="project" value="InterPro"/>
</dbReference>
<evidence type="ECO:0000256" key="1">
    <source>
        <dbReference type="ARBA" id="ARBA00004141"/>
    </source>
</evidence>
<evidence type="ECO:0000256" key="3">
    <source>
        <dbReference type="ARBA" id="ARBA00022448"/>
    </source>
</evidence>
<dbReference type="SMART" id="SM00116">
    <property type="entry name" value="CBS"/>
    <property type="match status" value="2"/>
</dbReference>
<feature type="transmembrane region" description="Helical" evidence="8">
    <location>
        <begin position="280"/>
        <end position="300"/>
    </location>
</feature>
<keyword evidence="6 8" id="KW-1133">Transmembrane helix</keyword>
<organism evidence="10">
    <name type="scientific">marine metagenome</name>
    <dbReference type="NCBI Taxonomy" id="408172"/>
    <lineage>
        <taxon>unclassified sequences</taxon>
        <taxon>metagenomes</taxon>
        <taxon>ecological metagenomes</taxon>
    </lineage>
</organism>
<dbReference type="Pfam" id="PF01769">
    <property type="entry name" value="MgtE"/>
    <property type="match status" value="1"/>
</dbReference>
<keyword evidence="7 8" id="KW-0472">Membrane</keyword>
<dbReference type="Gene3D" id="1.10.357.20">
    <property type="entry name" value="SLC41 divalent cation transporters, integral membrane domain"/>
    <property type="match status" value="1"/>
</dbReference>
<dbReference type="InterPro" id="IPR036739">
    <property type="entry name" value="SLC41_membr_dom_sf"/>
</dbReference>
<dbReference type="GO" id="GO:0016020">
    <property type="term" value="C:membrane"/>
    <property type="evidence" value="ECO:0007669"/>
    <property type="project" value="UniProtKB-SubCell"/>
</dbReference>
<accession>A0A382B1V1</accession>
<evidence type="ECO:0000259" key="9">
    <source>
        <dbReference type="PROSITE" id="PS51371"/>
    </source>
</evidence>
<evidence type="ECO:0000256" key="2">
    <source>
        <dbReference type="ARBA" id="ARBA00009749"/>
    </source>
</evidence>
<dbReference type="PANTHER" id="PTHR43773:SF1">
    <property type="entry name" value="MAGNESIUM TRANSPORTER MGTE"/>
    <property type="match status" value="1"/>
</dbReference>
<sequence>MPVKKIKHLIGSLPKSQPELIKEVNTNDHFELARRLHQLSPEGKVHVFGSLNSNLKRQEVLYETDLDSRLEIESSLSSEDLAILLSGMPEDEATDIIQELDLDAQKEILSQMQVKDAVVIKDLITYEEETAGGLMVPKFNSVSENQTASEILMQLKHENNSDTPPYFYVVESENKLKGYFKLRDLLNVSTNAKASQIMRTDTPKVLTTDSCDKVANLMDNEHLSTIPVVDNNNTIRGIITFDDVIRVMQDLASEDIFTMVGTAKVDPFAKKITSKIKVRAPWLLTTFIGGLLSACILNHFQATITDFSTVLFFIPFVLGISGNVGLQGSTVIVRGLATGDIQKDNILTVVKSELIVGIANGIIFGFLCGFVITLTATPLLQTSPLLGPAVGLGIVLAVSVAAVIGSTAPILFLRANIDPAISAGPFITVTNDIAGIAIYLLTTSYIYSAI</sequence>
<dbReference type="InterPro" id="IPR000644">
    <property type="entry name" value="CBS_dom"/>
</dbReference>
<dbReference type="SMART" id="SM00924">
    <property type="entry name" value="MgtE_N"/>
    <property type="match status" value="1"/>
</dbReference>
<dbReference type="NCBIfam" id="TIGR00400">
    <property type="entry name" value="mgtE"/>
    <property type="match status" value="1"/>
</dbReference>
<dbReference type="Gene3D" id="1.25.60.10">
    <property type="entry name" value="MgtE N-terminal domain-like"/>
    <property type="match status" value="1"/>
</dbReference>
<comment type="subcellular location">
    <subcellularLocation>
        <location evidence="1">Membrane</location>
        <topology evidence="1">Multi-pass membrane protein</topology>
    </subcellularLocation>
</comment>
<dbReference type="Pfam" id="PF03448">
    <property type="entry name" value="MgtE_N"/>
    <property type="match status" value="1"/>
</dbReference>
<evidence type="ECO:0000256" key="4">
    <source>
        <dbReference type="ARBA" id="ARBA00022692"/>
    </source>
</evidence>
<dbReference type="Pfam" id="PF00571">
    <property type="entry name" value="CBS"/>
    <property type="match status" value="2"/>
</dbReference>
<feature type="transmembrane region" description="Helical" evidence="8">
    <location>
        <begin position="425"/>
        <end position="447"/>
    </location>
</feature>
<comment type="similarity">
    <text evidence="2">Belongs to the SLC41A transporter family.</text>
</comment>
<protein>
    <recommendedName>
        <fullName evidence="9">CBS domain-containing protein</fullName>
    </recommendedName>
</protein>
<feature type="domain" description="CBS" evidence="9">
    <location>
        <begin position="135"/>
        <end position="195"/>
    </location>
</feature>
<evidence type="ECO:0000256" key="6">
    <source>
        <dbReference type="ARBA" id="ARBA00022989"/>
    </source>
</evidence>
<dbReference type="AlphaFoldDB" id="A0A382B1V1"/>
<reference evidence="10" key="1">
    <citation type="submission" date="2018-05" db="EMBL/GenBank/DDBJ databases">
        <authorList>
            <person name="Lanie J.A."/>
            <person name="Ng W.-L."/>
            <person name="Kazmierczak K.M."/>
            <person name="Andrzejewski T.M."/>
            <person name="Davidsen T.M."/>
            <person name="Wayne K.J."/>
            <person name="Tettelin H."/>
            <person name="Glass J.I."/>
            <person name="Rusch D."/>
            <person name="Podicherti R."/>
            <person name="Tsui H.-C.T."/>
            <person name="Winkler M.E."/>
        </authorList>
    </citation>
    <scope>NUCLEOTIDE SEQUENCE</scope>
</reference>
<keyword evidence="5" id="KW-0460">Magnesium</keyword>
<evidence type="ECO:0000256" key="7">
    <source>
        <dbReference type="ARBA" id="ARBA00023136"/>
    </source>
</evidence>
<dbReference type="PROSITE" id="PS51371">
    <property type="entry name" value="CBS"/>
    <property type="match status" value="2"/>
</dbReference>
<dbReference type="InterPro" id="IPR006668">
    <property type="entry name" value="Mg_transptr_MgtE_intracell_dom"/>
</dbReference>
<dbReference type="PANTHER" id="PTHR43773">
    <property type="entry name" value="MAGNESIUM TRANSPORTER MGTE"/>
    <property type="match status" value="1"/>
</dbReference>
<evidence type="ECO:0000313" key="10">
    <source>
        <dbReference type="EMBL" id="SVB07491.1"/>
    </source>
</evidence>
<dbReference type="EMBL" id="UINC01027734">
    <property type="protein sequence ID" value="SVB07491.1"/>
    <property type="molecule type" value="Genomic_DNA"/>
</dbReference>
<dbReference type="Gene3D" id="3.10.580.10">
    <property type="entry name" value="CBS-domain"/>
    <property type="match status" value="1"/>
</dbReference>
<dbReference type="InterPro" id="IPR038076">
    <property type="entry name" value="MgtE_N_sf"/>
</dbReference>
<feature type="transmembrane region" description="Helical" evidence="8">
    <location>
        <begin position="312"/>
        <end position="333"/>
    </location>
</feature>
<keyword evidence="3" id="KW-0813">Transport</keyword>
<dbReference type="SUPFAM" id="SSF158791">
    <property type="entry name" value="MgtE N-terminal domain-like"/>
    <property type="match status" value="1"/>
</dbReference>
<feature type="transmembrane region" description="Helical" evidence="8">
    <location>
        <begin position="389"/>
        <end position="413"/>
    </location>
</feature>
<dbReference type="CDD" id="cd04606">
    <property type="entry name" value="CBS_pair_Mg_transporter"/>
    <property type="match status" value="1"/>
</dbReference>
<keyword evidence="4 8" id="KW-0812">Transmembrane</keyword>
<dbReference type="SUPFAM" id="SSF54631">
    <property type="entry name" value="CBS-domain pair"/>
    <property type="match status" value="1"/>
</dbReference>
<dbReference type="InterPro" id="IPR006667">
    <property type="entry name" value="SLC41_membr_dom"/>
</dbReference>
<feature type="domain" description="CBS" evidence="9">
    <location>
        <begin position="198"/>
        <end position="256"/>
    </location>
</feature>
<evidence type="ECO:0000256" key="8">
    <source>
        <dbReference type="SAM" id="Phobius"/>
    </source>
</evidence>
<evidence type="ECO:0000256" key="5">
    <source>
        <dbReference type="ARBA" id="ARBA00022842"/>
    </source>
</evidence>
<name>A0A382B1V1_9ZZZZ</name>
<dbReference type="SUPFAM" id="SSF161093">
    <property type="entry name" value="MgtE membrane domain-like"/>
    <property type="match status" value="1"/>
</dbReference>
<gene>
    <name evidence="10" type="ORF">METZ01_LOCUS160345</name>
</gene>
<proteinExistence type="inferred from homology"/>
<feature type="transmembrane region" description="Helical" evidence="8">
    <location>
        <begin position="354"/>
        <end position="377"/>
    </location>
</feature>